<evidence type="ECO:0000313" key="1">
    <source>
        <dbReference type="EMBL" id="KEY69364.1"/>
    </source>
</evidence>
<dbReference type="AlphaFoldDB" id="A0A084AVN5"/>
<organism evidence="1 2">
    <name type="scientific">Stachybotrys chartarum (strain CBS 109288 / IBT 7711)</name>
    <name type="common">Toxic black mold</name>
    <name type="synonym">Stilbospora chartarum</name>
    <dbReference type="NCBI Taxonomy" id="1280523"/>
    <lineage>
        <taxon>Eukaryota</taxon>
        <taxon>Fungi</taxon>
        <taxon>Dikarya</taxon>
        <taxon>Ascomycota</taxon>
        <taxon>Pezizomycotina</taxon>
        <taxon>Sordariomycetes</taxon>
        <taxon>Hypocreomycetidae</taxon>
        <taxon>Hypocreales</taxon>
        <taxon>Stachybotryaceae</taxon>
        <taxon>Stachybotrys</taxon>
    </lineage>
</organism>
<dbReference type="Proteomes" id="UP000028045">
    <property type="component" value="Unassembled WGS sequence"/>
</dbReference>
<dbReference type="InterPro" id="IPR010349">
    <property type="entry name" value="Asparaginase_II"/>
</dbReference>
<dbReference type="PANTHER" id="PTHR42110:SF1">
    <property type="entry name" value="L-ASPARAGINASE, PUTATIVE (AFU_ORTHOLOGUE AFUA_3G11890)-RELATED"/>
    <property type="match status" value="1"/>
</dbReference>
<protein>
    <recommendedName>
        <fullName evidence="3">L-asparaginase II</fullName>
    </recommendedName>
</protein>
<evidence type="ECO:0008006" key="3">
    <source>
        <dbReference type="Google" id="ProtNLM"/>
    </source>
</evidence>
<name>A0A084AVN5_STACB</name>
<keyword evidence="2" id="KW-1185">Reference proteome</keyword>
<dbReference type="PANTHER" id="PTHR42110">
    <property type="entry name" value="L-ASPARAGINASE, PUTATIVE (AFU_ORTHOLOGUE AFUA_3G11890)-RELATED"/>
    <property type="match status" value="1"/>
</dbReference>
<proteinExistence type="predicted"/>
<accession>A0A084AVN5</accession>
<dbReference type="Pfam" id="PF06089">
    <property type="entry name" value="Asparaginase_II"/>
    <property type="match status" value="1"/>
</dbReference>
<evidence type="ECO:0000313" key="2">
    <source>
        <dbReference type="Proteomes" id="UP000028045"/>
    </source>
</evidence>
<dbReference type="EMBL" id="KL648530">
    <property type="protein sequence ID" value="KEY69364.1"/>
    <property type="molecule type" value="Genomic_DNA"/>
</dbReference>
<gene>
    <name evidence="1" type="ORF">S7711_08123</name>
</gene>
<dbReference type="OrthoDB" id="2588474at2759"/>
<reference evidence="1 2" key="1">
    <citation type="journal article" date="2014" name="BMC Genomics">
        <title>Comparative genome sequencing reveals chemotype-specific gene clusters in the toxigenic black mold Stachybotrys.</title>
        <authorList>
            <person name="Semeiks J."/>
            <person name="Borek D."/>
            <person name="Otwinowski Z."/>
            <person name="Grishin N.V."/>
        </authorList>
    </citation>
    <scope>NUCLEOTIDE SEQUENCE [LARGE SCALE GENOMIC DNA]</scope>
    <source>
        <strain evidence="2">CBS 109288 / IBT 7711</strain>
    </source>
</reference>
<dbReference type="HOGENOM" id="CLU_062004_0_0_1"/>
<sequence length="356" mass="38349">MTGIVTKTDLVISDRNGITENTHSIHAAVVDAKGRLLYSLGNPNRMTLIRSAAKPAQALAVVETGALEQFGFDEADLALMCASHNSEDRHVERARRMLAKSGATEGHLRCGNHPALSPVVNRQWIENRFRPGPIQNNCSGKHAGVLAGARTLGLTLDNYHLLEHPIQAKVKQATEELSGLSPEDIKWGIDGCNMPSAGLPLVNLGQMYATLAEAADKTESDPSQSPRTNALARVFTAMTKYPEMVGGEDRFCTILMGASSGQLIGKLGADGCYGIGIRGQGTKQLGIDGAVGLAVKVEDGNIPVLYAAVAEILEQLRLGTPVLREKLEPFHHLKTYNTADVLTGQYSFQFELRKQD</sequence>